<organism evidence="1 2">
    <name type="scientific">Sugiyamaella lignohabitans</name>
    <dbReference type="NCBI Taxonomy" id="796027"/>
    <lineage>
        <taxon>Eukaryota</taxon>
        <taxon>Fungi</taxon>
        <taxon>Dikarya</taxon>
        <taxon>Ascomycota</taxon>
        <taxon>Saccharomycotina</taxon>
        <taxon>Dipodascomycetes</taxon>
        <taxon>Dipodascales</taxon>
        <taxon>Trichomonascaceae</taxon>
        <taxon>Sugiyamaella</taxon>
    </lineage>
</organism>
<dbReference type="AlphaFoldDB" id="A0A167D334"/>
<dbReference type="RefSeq" id="XP_018734897.1">
    <property type="nucleotide sequence ID" value="XM_018882627.1"/>
</dbReference>
<dbReference type="KEGG" id="slb:AWJ20_673"/>
<dbReference type="PANTHER" id="PTHR30613:SF1">
    <property type="entry name" value="DUF1479 DOMAIN PROTEIN (AFU_ORTHOLOGUE AFUA_5G09280)"/>
    <property type="match status" value="1"/>
</dbReference>
<dbReference type="Gene3D" id="2.60.120.330">
    <property type="entry name" value="B-lactam Antibiotic, Isopenicillin N Synthase, Chain"/>
    <property type="match status" value="1"/>
</dbReference>
<dbReference type="Proteomes" id="UP000189580">
    <property type="component" value="Chromosome a"/>
</dbReference>
<dbReference type="OrthoDB" id="8249012at2759"/>
<keyword evidence="2" id="KW-1185">Reference proteome</keyword>
<evidence type="ECO:0008006" key="3">
    <source>
        <dbReference type="Google" id="ProtNLM"/>
    </source>
</evidence>
<dbReference type="InterPro" id="IPR010856">
    <property type="entry name" value="Gig2-like"/>
</dbReference>
<name>A0A167D334_9ASCO</name>
<dbReference type="InterPro" id="IPR027443">
    <property type="entry name" value="IPNS-like_sf"/>
</dbReference>
<accession>A0A167D334</accession>
<proteinExistence type="predicted"/>
<dbReference type="SUPFAM" id="SSF51197">
    <property type="entry name" value="Clavaminate synthase-like"/>
    <property type="match status" value="1"/>
</dbReference>
<evidence type="ECO:0000313" key="1">
    <source>
        <dbReference type="EMBL" id="ANB12420.1"/>
    </source>
</evidence>
<evidence type="ECO:0000313" key="2">
    <source>
        <dbReference type="Proteomes" id="UP000189580"/>
    </source>
</evidence>
<protein>
    <recommendedName>
        <fullName evidence="3">DUF1479-domain-containing protein</fullName>
    </recommendedName>
</protein>
<dbReference type="Pfam" id="PF07350">
    <property type="entry name" value="Gig2-like"/>
    <property type="match status" value="1"/>
</dbReference>
<dbReference type="PANTHER" id="PTHR30613">
    <property type="entry name" value="UNCHARACTERIZED PROTEIN YBIU-RELATED"/>
    <property type="match status" value="1"/>
</dbReference>
<sequence length="478" mass="53144">MFKQPAASAVRSGATAMKAKAAGDISSVFPSLSGVPFVPLPERFTDVQRKLISGREEAIKTSWNSLLVDLEKEVENIANNPKVIPEIDYSEISSATGRFSSKTEELIKKTGAAVIKNVIPEKEARQYKYDLDEFIAKNPDVKGFPNDKPSVYELYWSKSQLRARSHPNLLKTQSALMQMWHGKGLISTKDPLSYADRFRIRPPGDAKFALGPHVDGGSVERWEDPVYAKVYDAILGGNWRDYDPFDYTHRLDAVYDLYQGASACSMMRMFQGWVAMSHTGPGEGTLKVCPMIKHATAYLILRPFFAPKSAIKSETFYDETVDNLSEPWEFVGPAHVFPNATMGGCQELNTHTHPHLQLDKTMISMPTVNPGDYVVWHCDGIHAVESKHDGQGDSSVMYIPATPMTRLNLEYLSRQRATFRELVPPPDFPGGDGEKNFTGHSTDADIVTGRRAMGLLDGVPYDTTGNAIYEVANEILLE</sequence>
<reference evidence="1 2" key="1">
    <citation type="submission" date="2016-02" db="EMBL/GenBank/DDBJ databases">
        <title>Complete genome sequence and transcriptome regulation of the pentose utilising yeast Sugiyamaella lignohabitans.</title>
        <authorList>
            <person name="Bellasio M."/>
            <person name="Peymann A."/>
            <person name="Valli M."/>
            <person name="Sipitzky M."/>
            <person name="Graf A."/>
            <person name="Sauer M."/>
            <person name="Marx H."/>
            <person name="Mattanovich D."/>
        </authorList>
    </citation>
    <scope>NUCLEOTIDE SEQUENCE [LARGE SCALE GENOMIC DNA]</scope>
    <source>
        <strain evidence="1 2">CBS 10342</strain>
    </source>
</reference>
<gene>
    <name evidence="1" type="ORF">AWJ20_673</name>
</gene>
<dbReference type="GeneID" id="30037731"/>
<dbReference type="EMBL" id="CP014501">
    <property type="protein sequence ID" value="ANB12420.1"/>
    <property type="molecule type" value="Genomic_DNA"/>
</dbReference>